<dbReference type="GO" id="GO:0004252">
    <property type="term" value="F:serine-type endopeptidase activity"/>
    <property type="evidence" value="ECO:0007669"/>
    <property type="project" value="InterPro"/>
</dbReference>
<feature type="disulfide bond" evidence="11">
    <location>
        <begin position="671"/>
        <end position="689"/>
    </location>
</feature>
<evidence type="ECO:0000256" key="14">
    <source>
        <dbReference type="SAM" id="MobiDB-lite"/>
    </source>
</evidence>
<evidence type="ECO:0000256" key="10">
    <source>
        <dbReference type="PROSITE-ProRule" id="PRU00090"/>
    </source>
</evidence>
<dbReference type="EC" id="3.4.21.10" evidence="3"/>
<dbReference type="Gene3D" id="4.10.400.10">
    <property type="entry name" value="Low-density Lipoprotein Receptor"/>
    <property type="match status" value="2"/>
</dbReference>
<evidence type="ECO:0000256" key="9">
    <source>
        <dbReference type="ARBA" id="ARBA00023180"/>
    </source>
</evidence>
<keyword evidence="8 11" id="KW-1015">Disulfide bond</keyword>
<evidence type="ECO:0000256" key="4">
    <source>
        <dbReference type="ARBA" id="ARBA00017161"/>
    </source>
</evidence>
<keyword evidence="15" id="KW-0812">Transmembrane</keyword>
<dbReference type="CDD" id="cd00112">
    <property type="entry name" value="LDLa"/>
    <property type="match status" value="2"/>
</dbReference>
<dbReference type="InterPro" id="IPR043504">
    <property type="entry name" value="Peptidase_S1_PA_chymotrypsin"/>
</dbReference>
<dbReference type="Proteomes" id="UP000694866">
    <property type="component" value="Unplaced"/>
</dbReference>
<dbReference type="PROSITE" id="PS50068">
    <property type="entry name" value="LDLRA_2"/>
    <property type="match status" value="2"/>
</dbReference>
<gene>
    <name evidence="19" type="primary">Corin_1</name>
    <name evidence="21 22 23" type="synonym">LOC105263492</name>
    <name evidence="19" type="ORF">g.50890</name>
</gene>
<accession>A0A0C9RF23</accession>
<proteinExistence type="predicted"/>
<dbReference type="InterPro" id="IPR033116">
    <property type="entry name" value="TRYPSIN_SER"/>
</dbReference>
<dbReference type="PROSITE" id="PS00135">
    <property type="entry name" value="TRYPSIN_SER"/>
    <property type="match status" value="1"/>
</dbReference>
<dbReference type="KEGG" id="fas:105263492"/>
<evidence type="ECO:0000256" key="15">
    <source>
        <dbReference type="SAM" id="Phobius"/>
    </source>
</evidence>
<dbReference type="SUPFAM" id="SSF63501">
    <property type="entry name" value="Frizzled cysteine-rich domain"/>
    <property type="match status" value="1"/>
</dbReference>
<dbReference type="PROSITE" id="PS50240">
    <property type="entry name" value="TRYPSIN_DOM"/>
    <property type="match status" value="1"/>
</dbReference>
<dbReference type="SMART" id="SM00063">
    <property type="entry name" value="FRI"/>
    <property type="match status" value="1"/>
</dbReference>
<reference evidence="19" key="1">
    <citation type="submission" date="2015-01" db="EMBL/GenBank/DDBJ databases">
        <title>Transcriptome Assembly of Fopius arisanus.</title>
        <authorList>
            <person name="Geib S."/>
        </authorList>
    </citation>
    <scope>NUCLEOTIDE SEQUENCE</scope>
</reference>
<feature type="domain" description="FZ" evidence="16">
    <location>
        <begin position="470"/>
        <end position="591"/>
    </location>
</feature>
<dbReference type="InterPro" id="IPR001314">
    <property type="entry name" value="Peptidase_S1A"/>
</dbReference>
<dbReference type="SUPFAM" id="SSF50494">
    <property type="entry name" value="Trypsin-like serine proteases"/>
    <property type="match status" value="1"/>
</dbReference>
<keyword evidence="7 13" id="KW-0720">Serine protease</keyword>
<feature type="disulfide bond" evidence="10">
    <location>
        <begin position="552"/>
        <end position="576"/>
    </location>
</feature>
<dbReference type="InterPro" id="IPR036055">
    <property type="entry name" value="LDL_receptor-like_sf"/>
</dbReference>
<dbReference type="PRINTS" id="PR00722">
    <property type="entry name" value="CHYMOTRYPSIN"/>
</dbReference>
<evidence type="ECO:0000256" key="5">
    <source>
        <dbReference type="ARBA" id="ARBA00022670"/>
    </source>
</evidence>
<dbReference type="PANTHER" id="PTHR24252">
    <property type="entry name" value="ACROSIN-RELATED"/>
    <property type="match status" value="1"/>
</dbReference>
<dbReference type="Gene3D" id="1.10.2000.10">
    <property type="entry name" value="Frizzled cysteine-rich domain"/>
    <property type="match status" value="1"/>
</dbReference>
<dbReference type="InterPro" id="IPR036772">
    <property type="entry name" value="SRCR-like_dom_sf"/>
</dbReference>
<dbReference type="GeneID" id="105263492"/>
<organism evidence="19">
    <name type="scientific">Fopius arisanus</name>
    <dbReference type="NCBI Taxonomy" id="64838"/>
    <lineage>
        <taxon>Eukaryota</taxon>
        <taxon>Metazoa</taxon>
        <taxon>Ecdysozoa</taxon>
        <taxon>Arthropoda</taxon>
        <taxon>Hexapoda</taxon>
        <taxon>Insecta</taxon>
        <taxon>Pterygota</taxon>
        <taxon>Neoptera</taxon>
        <taxon>Endopterygota</taxon>
        <taxon>Hymenoptera</taxon>
        <taxon>Apocrita</taxon>
        <taxon>Ichneumonoidea</taxon>
        <taxon>Braconidae</taxon>
        <taxon>Opiinae</taxon>
        <taxon>Fopius</taxon>
    </lineage>
</organism>
<dbReference type="SMART" id="SM00192">
    <property type="entry name" value="LDLa"/>
    <property type="match status" value="2"/>
</dbReference>
<evidence type="ECO:0000313" key="21">
    <source>
        <dbReference type="RefSeq" id="XP_011298031.1"/>
    </source>
</evidence>
<feature type="region of interest" description="Disordered" evidence="14">
    <location>
        <begin position="276"/>
        <end position="332"/>
    </location>
</feature>
<evidence type="ECO:0000259" key="18">
    <source>
        <dbReference type="PROSITE" id="PS50287"/>
    </source>
</evidence>
<dbReference type="SUPFAM" id="SSF57424">
    <property type="entry name" value="LDL receptor-like module"/>
    <property type="match status" value="2"/>
</dbReference>
<keyword evidence="9" id="KW-0325">Glycoprotein</keyword>
<evidence type="ECO:0000313" key="22">
    <source>
        <dbReference type="RefSeq" id="XP_011298032.1"/>
    </source>
</evidence>
<dbReference type="Pfam" id="PF15494">
    <property type="entry name" value="SRCR_2"/>
    <property type="match status" value="1"/>
</dbReference>
<dbReference type="GO" id="GO:0005886">
    <property type="term" value="C:plasma membrane"/>
    <property type="evidence" value="ECO:0007669"/>
    <property type="project" value="UniProtKB-SubCell"/>
</dbReference>
<protein>
    <recommendedName>
        <fullName evidence="4">Acrosin</fullName>
        <ecNumber evidence="3">3.4.21.10</ecNumber>
    </recommendedName>
</protein>
<feature type="compositionally biased region" description="Low complexity" evidence="14">
    <location>
        <begin position="313"/>
        <end position="332"/>
    </location>
</feature>
<dbReference type="Gene3D" id="2.40.10.10">
    <property type="entry name" value="Trypsin-like serine proteases"/>
    <property type="match status" value="1"/>
</dbReference>
<dbReference type="SMART" id="SM00020">
    <property type="entry name" value="Tryp_SPc"/>
    <property type="match status" value="1"/>
</dbReference>
<accession>A0A9R1TW14</accession>
<dbReference type="SMART" id="SM00202">
    <property type="entry name" value="SR"/>
    <property type="match status" value="1"/>
</dbReference>
<evidence type="ECO:0000259" key="17">
    <source>
        <dbReference type="PROSITE" id="PS50240"/>
    </source>
</evidence>
<dbReference type="InterPro" id="IPR001190">
    <property type="entry name" value="SRCR"/>
</dbReference>
<evidence type="ECO:0000256" key="2">
    <source>
        <dbReference type="ARBA" id="ARBA00004162"/>
    </source>
</evidence>
<comment type="subcellular location">
    <subcellularLocation>
        <location evidence="2">Cell membrane</location>
        <topology evidence="2">Single-pass membrane protein</topology>
    </subcellularLocation>
</comment>
<feature type="compositionally biased region" description="Basic and acidic residues" evidence="14">
    <location>
        <begin position="1"/>
        <end position="15"/>
    </location>
</feature>
<evidence type="ECO:0000256" key="3">
    <source>
        <dbReference type="ARBA" id="ARBA00012050"/>
    </source>
</evidence>
<accession>A0A9R1SVP6</accession>
<evidence type="ECO:0000256" key="1">
    <source>
        <dbReference type="ARBA" id="ARBA00001656"/>
    </source>
</evidence>
<keyword evidence="15" id="KW-0472">Membrane</keyword>
<evidence type="ECO:0000256" key="13">
    <source>
        <dbReference type="RuleBase" id="RU363034"/>
    </source>
</evidence>
<dbReference type="RefSeq" id="XP_011298031.1">
    <property type="nucleotide sequence ID" value="XM_011299729.1"/>
</dbReference>
<feature type="disulfide bond" evidence="11">
    <location>
        <begin position="683"/>
        <end position="698"/>
    </location>
</feature>
<dbReference type="EMBL" id="GBYB01015189">
    <property type="protein sequence ID" value="JAG84956.1"/>
    <property type="molecule type" value="Transcribed_RNA"/>
</dbReference>
<dbReference type="FunFam" id="1.10.2000.10:FF:000019">
    <property type="entry name" value="Corin, isoform B"/>
    <property type="match status" value="1"/>
</dbReference>
<feature type="compositionally biased region" description="Polar residues" evidence="14">
    <location>
        <begin position="297"/>
        <end position="312"/>
    </location>
</feature>
<feature type="transmembrane region" description="Helical" evidence="15">
    <location>
        <begin position="416"/>
        <end position="434"/>
    </location>
</feature>
<evidence type="ECO:0000256" key="8">
    <source>
        <dbReference type="ARBA" id="ARBA00023157"/>
    </source>
</evidence>
<dbReference type="InterPro" id="IPR002172">
    <property type="entry name" value="LDrepeatLR_classA_rpt"/>
</dbReference>
<feature type="disulfide bond" evidence="11">
    <location>
        <begin position="612"/>
        <end position="630"/>
    </location>
</feature>
<dbReference type="OrthoDB" id="5979691at2759"/>
<dbReference type="InterPro" id="IPR036790">
    <property type="entry name" value="Frizzled_dom_sf"/>
</dbReference>
<keyword evidence="6 13" id="KW-0378">Hydrolase</keyword>
<evidence type="ECO:0000313" key="20">
    <source>
        <dbReference type="Proteomes" id="UP000694866"/>
    </source>
</evidence>
<keyword evidence="15" id="KW-1133">Transmembrane helix</keyword>
<dbReference type="InterPro" id="IPR020067">
    <property type="entry name" value="Frizzled_dom"/>
</dbReference>
<dbReference type="Pfam" id="PF00089">
    <property type="entry name" value="Trypsin"/>
    <property type="match status" value="1"/>
</dbReference>
<dbReference type="RefSeq" id="XP_011298033.1">
    <property type="nucleotide sequence ID" value="XM_011299731.1"/>
</dbReference>
<dbReference type="FunFam" id="2.40.10.10:FF:000151">
    <property type="entry name" value="Corin, isoform B"/>
    <property type="match status" value="1"/>
</dbReference>
<feature type="region of interest" description="Disordered" evidence="14">
    <location>
        <begin position="1"/>
        <end position="72"/>
    </location>
</feature>
<dbReference type="PANTHER" id="PTHR24252:SF8">
    <property type="entry name" value="ACROSIN"/>
    <property type="match status" value="1"/>
</dbReference>
<feature type="domain" description="SRCR" evidence="18">
    <location>
        <begin position="699"/>
        <end position="804"/>
    </location>
</feature>
<dbReference type="PROSITE" id="PS50038">
    <property type="entry name" value="FZ"/>
    <property type="match status" value="1"/>
</dbReference>
<dbReference type="InterPro" id="IPR009003">
    <property type="entry name" value="Peptidase_S1_PA"/>
</dbReference>
<dbReference type="InterPro" id="IPR018114">
    <property type="entry name" value="TRYPSIN_HIS"/>
</dbReference>
<dbReference type="Gene3D" id="3.10.250.10">
    <property type="entry name" value="SRCR-like domain"/>
    <property type="match status" value="1"/>
</dbReference>
<evidence type="ECO:0000256" key="12">
    <source>
        <dbReference type="PROSITE-ProRule" id="PRU00196"/>
    </source>
</evidence>
<dbReference type="InterPro" id="IPR001254">
    <property type="entry name" value="Trypsin_dom"/>
</dbReference>
<keyword evidence="20" id="KW-1185">Reference proteome</keyword>
<feature type="disulfide bond" evidence="11">
    <location>
        <begin position="624"/>
        <end position="639"/>
    </location>
</feature>
<dbReference type="CDD" id="cd00190">
    <property type="entry name" value="Tryp_SPc"/>
    <property type="match status" value="1"/>
</dbReference>
<dbReference type="Pfam" id="PF00057">
    <property type="entry name" value="Ldl_recept_a"/>
    <property type="match status" value="1"/>
</dbReference>
<comment type="catalytic activity">
    <reaction evidence="1">
        <text>Preferential cleavage: Arg-|-Xaa, Lys-|-Xaa.</text>
        <dbReference type="EC" id="3.4.21.10"/>
    </reaction>
</comment>
<comment type="caution">
    <text evidence="12">Lacks conserved residue(s) required for the propagation of feature annotation.</text>
</comment>
<keyword evidence="5 13" id="KW-0645">Protease</keyword>
<dbReference type="CDD" id="cd07066">
    <property type="entry name" value="CRD_FZ"/>
    <property type="match status" value="1"/>
</dbReference>
<evidence type="ECO:0000256" key="11">
    <source>
        <dbReference type="PROSITE-ProRule" id="PRU00124"/>
    </source>
</evidence>
<accession>A0A9R1TTD8</accession>
<dbReference type="GO" id="GO:0006508">
    <property type="term" value="P:proteolysis"/>
    <property type="evidence" value="ECO:0007669"/>
    <property type="project" value="UniProtKB-KW"/>
</dbReference>
<evidence type="ECO:0000256" key="6">
    <source>
        <dbReference type="ARBA" id="ARBA00022801"/>
    </source>
</evidence>
<dbReference type="SUPFAM" id="SSF56487">
    <property type="entry name" value="SRCR-like"/>
    <property type="match status" value="1"/>
</dbReference>
<dbReference type="PROSITE" id="PS00134">
    <property type="entry name" value="TRYPSIN_HIS"/>
    <property type="match status" value="1"/>
</dbReference>
<sequence length="1076" mass="120971">MSRAESRNVEGDRSYHPRSCRTNSVALPASDNFLPSTGTRRQPPLPRRHSETPTVTITRTPPPLPARRQHERPIFITTSGRSGERKNSLDGLVKSESITAWRRASEDSDGKLIDLETSRLQNGFESLSKPQSAEHEHGYTTRKFDDDRVENFDASHGGAFKSSFEELQKTVRDLEKRLHEGIVRSVDHSCCEVANQRRSRDYFNKNSRLQRTKFESDTEDRHEAEKRSKLEALQATSRNLEKCLQSEQQPTKVKYNVDMERARNILQNNLRKERGVERLEKLPKATQTNLPPPLSAICQSPVQNKPASVRQDSNVSSDSFSQTSSPSYTSKTMEAPLLPHKHINGRVPGRALIPESENPPGSPITKSMSTPASLQTIVRFHSGSNMSLHHRIIRDIRRPSSHYVTRGRIKFRHAQVFVNAVALLAIAGGFLAYFKSYPEGSVRFENRTVLKTGIQSSSRPLSSLAEQKNPAPGICLPVIVTFCMNRKVPYNFTVFPNYMGNFGQRDAQHELENYEAVVDVRCYELAALFLCNVFVPKCGSRGQVVRPCRSLCNEMTRRCGFFLNVFGLKMPDYLDCDYFPENASPDICVGHHEVKEAALRAEKPVCTSGFQCDSTRCIPVDWKCDGHVDCADQTDEIDCGECASPPVQYSVNSKSKNQGIRDVIAKPTLHCGERRCMSPTHVCDGVLDCPWGQDERNCLRLSERNGDIGKGRLQVYHAENQSFIPACITHWESTSAQAICRLLGYNVVNSSMFSMKSNNMTVSEPQIDTSQRWRLAQKGQGNLLKDLQTCTDHSDYRTVELTCSEYACGRRRNNFGNAKPQRRIVGGVESSPGDWPFLAALLGGPEEIFYCAGVLISDQWVLTAAHCVGNFSHSDLSGWTIQLGITRRYAHTYLGEKRKVKRVVPHPNYNLGVAHDNDVALFQLEERVNFHDHLRPVCLPEPDTELTPGTVCTVIGWGKKEDTDSSQYEPAVNEVKVPVLERELCNQWLEHKELNVTDGMICAGYPEGKKDACQGDSGGPLLCQDENDKERWFVGGIVSWGIKCAHPKLPGVYAYVPKYVPWILKEMAKYSEREKG</sequence>
<evidence type="ECO:0000259" key="16">
    <source>
        <dbReference type="PROSITE" id="PS50038"/>
    </source>
</evidence>
<name>A0A0C9RF23_9HYME</name>
<evidence type="ECO:0000313" key="23">
    <source>
        <dbReference type="RefSeq" id="XP_011298033.1"/>
    </source>
</evidence>
<reference evidence="21 22" key="2">
    <citation type="submission" date="2025-04" db="UniProtKB">
        <authorList>
            <consortium name="RefSeq"/>
        </authorList>
    </citation>
    <scope>IDENTIFICATION</scope>
    <source>
        <strain evidence="21 22">USDA-PBARC FA_bdor</strain>
        <tissue evidence="21 22">Whole organism</tissue>
    </source>
</reference>
<feature type="domain" description="Peptidase S1" evidence="17">
    <location>
        <begin position="824"/>
        <end position="1068"/>
    </location>
</feature>
<dbReference type="PROSITE" id="PS50287">
    <property type="entry name" value="SRCR_2"/>
    <property type="match status" value="1"/>
</dbReference>
<evidence type="ECO:0000256" key="7">
    <source>
        <dbReference type="ARBA" id="ARBA00022825"/>
    </source>
</evidence>
<dbReference type="RefSeq" id="XP_011298032.1">
    <property type="nucleotide sequence ID" value="XM_011299730.1"/>
</dbReference>
<dbReference type="Pfam" id="PF01392">
    <property type="entry name" value="Fz"/>
    <property type="match status" value="1"/>
</dbReference>
<evidence type="ECO:0000313" key="19">
    <source>
        <dbReference type="EMBL" id="JAG84956.1"/>
    </source>
</evidence>
<dbReference type="AlphaFoldDB" id="A0A0C9RF23"/>